<protein>
    <submittedName>
        <fullName evidence="2">Elongin-A</fullName>
    </submittedName>
</protein>
<proteinExistence type="predicted"/>
<dbReference type="AlphaFoldDB" id="A0A2T0FFD4"/>
<dbReference type="GeneID" id="36515053"/>
<dbReference type="GO" id="GO:0006368">
    <property type="term" value="P:transcription elongation by RNA polymerase II"/>
    <property type="evidence" value="ECO:0007669"/>
    <property type="project" value="InterPro"/>
</dbReference>
<organism evidence="2 3">
    <name type="scientific">Wickerhamiella sorbophila</name>
    <dbReference type="NCBI Taxonomy" id="45607"/>
    <lineage>
        <taxon>Eukaryota</taxon>
        <taxon>Fungi</taxon>
        <taxon>Dikarya</taxon>
        <taxon>Ascomycota</taxon>
        <taxon>Saccharomycotina</taxon>
        <taxon>Dipodascomycetes</taxon>
        <taxon>Dipodascales</taxon>
        <taxon>Trichomonascaceae</taxon>
        <taxon>Wickerhamiella</taxon>
    </lineage>
</organism>
<dbReference type="GO" id="GO:0070449">
    <property type="term" value="C:elongin complex"/>
    <property type="evidence" value="ECO:0007669"/>
    <property type="project" value="InterPro"/>
</dbReference>
<dbReference type="OrthoDB" id="21513at2759"/>
<accession>A0A2T0FFD4</accession>
<feature type="compositionally biased region" description="Low complexity" evidence="1">
    <location>
        <begin position="167"/>
        <end position="179"/>
    </location>
</feature>
<feature type="compositionally biased region" description="Basic residues" evidence="1">
    <location>
        <begin position="208"/>
        <end position="221"/>
    </location>
</feature>
<sequence>MSEPPTLKYLALQQCLKLAPYIEDVGNARYDIVKPLLARMSARQLSQLEKASPHLMAHSDELWRDLIAKDYPDRVCPTNNHRSGYYRIQKEKESHLGAARERLKRSQRQYEAQREACAIVPITEPPRREINTQPAIVGQYNSPIMQQLARKTHSRILSRPRPVSRQPIIAPRALPRLAPFAPPPKKAKVSKEPVATSLSPPSTPAERQRRKQSPSIFIKRR</sequence>
<dbReference type="EMBL" id="NDIQ01000001">
    <property type="protein sequence ID" value="PRT53684.1"/>
    <property type="molecule type" value="Genomic_DNA"/>
</dbReference>
<evidence type="ECO:0000313" key="3">
    <source>
        <dbReference type="Proteomes" id="UP000238350"/>
    </source>
</evidence>
<evidence type="ECO:0000256" key="1">
    <source>
        <dbReference type="SAM" id="MobiDB-lite"/>
    </source>
</evidence>
<dbReference type="InterPro" id="IPR010684">
    <property type="entry name" value="RNA_pol_II_trans_fac_SIII_A"/>
</dbReference>
<dbReference type="Proteomes" id="UP000238350">
    <property type="component" value="Unassembled WGS sequence"/>
</dbReference>
<keyword evidence="3" id="KW-1185">Reference proteome</keyword>
<comment type="caution">
    <text evidence="2">The sequence shown here is derived from an EMBL/GenBank/DDBJ whole genome shotgun (WGS) entry which is preliminary data.</text>
</comment>
<feature type="region of interest" description="Disordered" evidence="1">
    <location>
        <begin position="160"/>
        <end position="221"/>
    </location>
</feature>
<dbReference type="InterPro" id="IPR051870">
    <property type="entry name" value="Elongin-A_domain"/>
</dbReference>
<dbReference type="Gene3D" id="6.10.250.3180">
    <property type="match status" value="1"/>
</dbReference>
<dbReference type="Pfam" id="PF06881">
    <property type="entry name" value="Elongin_A"/>
    <property type="match status" value="1"/>
</dbReference>
<evidence type="ECO:0000313" key="2">
    <source>
        <dbReference type="EMBL" id="PRT53684.1"/>
    </source>
</evidence>
<dbReference type="STRING" id="45607.A0A2T0FFD4"/>
<dbReference type="PANTHER" id="PTHR15141:SF76">
    <property type="entry name" value="TRANSCRIPTION ELONGATION FACTOR B POLYPEPTIDE 3"/>
    <property type="match status" value="1"/>
</dbReference>
<reference evidence="2 3" key="1">
    <citation type="submission" date="2017-04" db="EMBL/GenBank/DDBJ databases">
        <title>Genome sequencing of [Candida] sorbophila.</title>
        <authorList>
            <person name="Ahn J.O."/>
        </authorList>
    </citation>
    <scope>NUCLEOTIDE SEQUENCE [LARGE SCALE GENOMIC DNA]</scope>
    <source>
        <strain evidence="2 3">DS02</strain>
    </source>
</reference>
<name>A0A2T0FFD4_9ASCO</name>
<dbReference type="RefSeq" id="XP_024663630.1">
    <property type="nucleotide sequence ID" value="XM_024807862.1"/>
</dbReference>
<dbReference type="PANTHER" id="PTHR15141">
    <property type="entry name" value="TRANSCRIPTION ELONGATION FACTOR B POLYPEPTIDE 3"/>
    <property type="match status" value="1"/>
</dbReference>
<gene>
    <name evidence="2" type="ORF">B9G98_01304</name>
</gene>